<gene>
    <name evidence="2" type="ORF">M413DRAFT_447968</name>
</gene>
<keyword evidence="3" id="KW-1185">Reference proteome</keyword>
<sequence length="91" mass="10981">MKIPRLGLPTPMPTRLLRAPHTHTLTYNLKQHHRNNNIHIGFLRLLTLFRAINISINIDVAKECPREENTRRRRRRRRRKRKRKGTQGYPL</sequence>
<reference evidence="2 3" key="1">
    <citation type="submission" date="2014-04" db="EMBL/GenBank/DDBJ databases">
        <authorList>
            <consortium name="DOE Joint Genome Institute"/>
            <person name="Kuo A."/>
            <person name="Gay G."/>
            <person name="Dore J."/>
            <person name="Kohler A."/>
            <person name="Nagy L.G."/>
            <person name="Floudas D."/>
            <person name="Copeland A."/>
            <person name="Barry K.W."/>
            <person name="Cichocki N."/>
            <person name="Veneault-Fourrey C."/>
            <person name="LaButti K."/>
            <person name="Lindquist E.A."/>
            <person name="Lipzen A."/>
            <person name="Lundell T."/>
            <person name="Morin E."/>
            <person name="Murat C."/>
            <person name="Sun H."/>
            <person name="Tunlid A."/>
            <person name="Henrissat B."/>
            <person name="Grigoriev I.V."/>
            <person name="Hibbett D.S."/>
            <person name="Martin F."/>
            <person name="Nordberg H.P."/>
            <person name="Cantor M.N."/>
            <person name="Hua S.X."/>
        </authorList>
    </citation>
    <scope>NUCLEOTIDE SEQUENCE [LARGE SCALE GENOMIC DNA]</scope>
    <source>
        <strain evidence="3">h7</strain>
    </source>
</reference>
<reference evidence="3" key="2">
    <citation type="submission" date="2015-01" db="EMBL/GenBank/DDBJ databases">
        <title>Evolutionary Origins and Diversification of the Mycorrhizal Mutualists.</title>
        <authorList>
            <consortium name="DOE Joint Genome Institute"/>
            <consortium name="Mycorrhizal Genomics Consortium"/>
            <person name="Kohler A."/>
            <person name="Kuo A."/>
            <person name="Nagy L.G."/>
            <person name="Floudas D."/>
            <person name="Copeland A."/>
            <person name="Barry K.W."/>
            <person name="Cichocki N."/>
            <person name="Veneault-Fourrey C."/>
            <person name="LaButti K."/>
            <person name="Lindquist E.A."/>
            <person name="Lipzen A."/>
            <person name="Lundell T."/>
            <person name="Morin E."/>
            <person name="Murat C."/>
            <person name="Riley R."/>
            <person name="Ohm R."/>
            <person name="Sun H."/>
            <person name="Tunlid A."/>
            <person name="Henrissat B."/>
            <person name="Grigoriev I.V."/>
            <person name="Hibbett D.S."/>
            <person name="Martin F."/>
        </authorList>
    </citation>
    <scope>NUCLEOTIDE SEQUENCE [LARGE SCALE GENOMIC DNA]</scope>
    <source>
        <strain evidence="3">h7</strain>
    </source>
</reference>
<accession>A0A0C3C1U2</accession>
<dbReference type="EMBL" id="KN831792">
    <property type="protein sequence ID" value="KIM38219.1"/>
    <property type="molecule type" value="Genomic_DNA"/>
</dbReference>
<dbReference type="Proteomes" id="UP000053424">
    <property type="component" value="Unassembled WGS sequence"/>
</dbReference>
<evidence type="ECO:0000256" key="1">
    <source>
        <dbReference type="SAM" id="MobiDB-lite"/>
    </source>
</evidence>
<feature type="compositionally biased region" description="Basic residues" evidence="1">
    <location>
        <begin position="71"/>
        <end position="85"/>
    </location>
</feature>
<dbReference type="HOGENOM" id="CLU_2427250_0_0_1"/>
<name>A0A0C3C1U2_HEBCY</name>
<organism evidence="2 3">
    <name type="scientific">Hebeloma cylindrosporum</name>
    <dbReference type="NCBI Taxonomy" id="76867"/>
    <lineage>
        <taxon>Eukaryota</taxon>
        <taxon>Fungi</taxon>
        <taxon>Dikarya</taxon>
        <taxon>Basidiomycota</taxon>
        <taxon>Agaricomycotina</taxon>
        <taxon>Agaricomycetes</taxon>
        <taxon>Agaricomycetidae</taxon>
        <taxon>Agaricales</taxon>
        <taxon>Agaricineae</taxon>
        <taxon>Hymenogastraceae</taxon>
        <taxon>Hebeloma</taxon>
    </lineage>
</organism>
<feature type="region of interest" description="Disordered" evidence="1">
    <location>
        <begin position="65"/>
        <end position="91"/>
    </location>
</feature>
<protein>
    <submittedName>
        <fullName evidence="2">Uncharacterized protein</fullName>
    </submittedName>
</protein>
<proteinExistence type="predicted"/>
<dbReference type="AlphaFoldDB" id="A0A0C3C1U2"/>
<evidence type="ECO:0000313" key="2">
    <source>
        <dbReference type="EMBL" id="KIM38219.1"/>
    </source>
</evidence>
<evidence type="ECO:0000313" key="3">
    <source>
        <dbReference type="Proteomes" id="UP000053424"/>
    </source>
</evidence>